<accession>A0A9Q1CBB5</accession>
<name>A0A9Q1CBB5_HOLLE</name>
<dbReference type="GO" id="GO:0016601">
    <property type="term" value="P:Rac protein signal transduction"/>
    <property type="evidence" value="ECO:0007669"/>
    <property type="project" value="TreeGrafter"/>
</dbReference>
<sequence length="923" mass="101024">MADDKMKSSGKTAGQKDLMRAEELQRHYQAALSALDNVCQSSSQLAGVFQALFHNSPFEDVSTKWLHTWESLQKSATDAGHLVGKEGLEFFKHSTADGQNVKSEDNLLILARMLFLLVQTQSQFFAYAAQIMLPLQETLREPFDLFLTNTSPELKSICLSWIQAMQAADSLRLGERLTSTEIDLLSNVNGDKSSLIQKLKSNLQVYASEMLLLPATEIRLRAGFQSNPSLVSTLLSISSSCQQRGDLMDRLHQNRCLQYLNQLHLEKPDHTTSLLDEIKDCLQTSAGNYKLLVDGTACDVNADLKTKLNCITEVLEKVIPGEALVNPHTLALLVLLYLQPEVSALQSMIAVQLVYGHQLLVSVKPQVQHSVVEITSSQNSLLLAKTSSTWALTCGHPSLDDKDCQVATVEALYEYSVSFPRKSYLSTSSITLRLHRDEDVLKAKSSGQARRSELSPLAVLSVDEILDKLSKNFMKLPLPSSSPPPPESLTLNQGVALKAGCPPPDARSIPTKPQTLVGPTVTITSELSPTEELGKWTPLGSSRYLAGKYRGKPNLASDAEVQDIVDFLSGCPPKQSVGSLLDPPSKSPQDSITPNSSSSSSSNQSSGWGSLGGGDSNAIRYGSYNPQYQELDNHYGGRKSPMMLNQGQQWGGHQYHTHPSMGHMFSADPRMMGDPSNEAEFAHYVAANAVVKRVPLTEYSPTHMHGGHWSPTASDQMNRTWPGREPDNSSRKNSLNNTWSTAPDSASSSDESSNNGESALSMGLGLSGQNLLHSVSRRRHSSDDACDGIKPNDPMIDVNPHFLDVVQMDSKSTKTWPPKVIWQPQRALSPQNPAVGSHREMQPPMAPKDTLNVHPPLTPQWSDPVTFRNQQGWGYMTGSTPVSPAGSMSMIPHGYLPPNSSPGQPMQRGHPKLDRRPAHPGHF</sequence>
<reference evidence="2" key="1">
    <citation type="submission" date="2021-10" db="EMBL/GenBank/DDBJ databases">
        <title>Tropical sea cucumber genome reveals ecological adaptation and Cuvierian tubules defense mechanism.</title>
        <authorList>
            <person name="Chen T."/>
        </authorList>
    </citation>
    <scope>NUCLEOTIDE SEQUENCE</scope>
    <source>
        <strain evidence="2">Nanhai2018</strain>
        <tissue evidence="2">Muscle</tissue>
    </source>
</reference>
<comment type="caution">
    <text evidence="2">The sequence shown here is derived from an EMBL/GenBank/DDBJ whole genome shotgun (WGS) entry which is preliminary data.</text>
</comment>
<feature type="region of interest" description="Disordered" evidence="1">
    <location>
        <begin position="503"/>
        <end position="523"/>
    </location>
</feature>
<dbReference type="InterPro" id="IPR043385">
    <property type="entry name" value="GARRE1"/>
</dbReference>
<dbReference type="Proteomes" id="UP001152320">
    <property type="component" value="Chromosome 5"/>
</dbReference>
<proteinExistence type="predicted"/>
<evidence type="ECO:0000313" key="2">
    <source>
        <dbReference type="EMBL" id="KAJ8041661.1"/>
    </source>
</evidence>
<feature type="region of interest" description="Disordered" evidence="1">
    <location>
        <begin position="702"/>
        <end position="764"/>
    </location>
</feature>
<dbReference type="AlphaFoldDB" id="A0A9Q1CBB5"/>
<feature type="compositionally biased region" description="Low complexity" evidence="1">
    <location>
        <begin position="596"/>
        <end position="608"/>
    </location>
</feature>
<protein>
    <submittedName>
        <fullName evidence="2">Uncharacterized protein</fullName>
    </submittedName>
</protein>
<dbReference type="PANTHER" id="PTHR15703">
    <property type="entry name" value="RIKEN CDNA 4931406P16 GENE"/>
    <property type="match status" value="1"/>
</dbReference>
<feature type="region of interest" description="Disordered" evidence="1">
    <location>
        <begin position="890"/>
        <end position="923"/>
    </location>
</feature>
<feature type="region of interest" description="Disordered" evidence="1">
    <location>
        <begin position="575"/>
        <end position="612"/>
    </location>
</feature>
<evidence type="ECO:0000256" key="1">
    <source>
        <dbReference type="SAM" id="MobiDB-lite"/>
    </source>
</evidence>
<feature type="compositionally biased region" description="Low complexity" evidence="1">
    <location>
        <begin position="744"/>
        <end position="759"/>
    </location>
</feature>
<dbReference type="OrthoDB" id="8928145at2759"/>
<dbReference type="PANTHER" id="PTHR15703:SF3">
    <property type="entry name" value="GRANULE ASSOCIATED RAC AND RHOG EFFECTOR PROTEIN 1"/>
    <property type="match status" value="1"/>
</dbReference>
<organism evidence="2 3">
    <name type="scientific">Holothuria leucospilota</name>
    <name type="common">Black long sea cucumber</name>
    <name type="synonym">Mertensiothuria leucospilota</name>
    <dbReference type="NCBI Taxonomy" id="206669"/>
    <lineage>
        <taxon>Eukaryota</taxon>
        <taxon>Metazoa</taxon>
        <taxon>Echinodermata</taxon>
        <taxon>Eleutherozoa</taxon>
        <taxon>Echinozoa</taxon>
        <taxon>Holothuroidea</taxon>
        <taxon>Aspidochirotacea</taxon>
        <taxon>Aspidochirotida</taxon>
        <taxon>Holothuriidae</taxon>
        <taxon>Holothuria</taxon>
    </lineage>
</organism>
<dbReference type="GO" id="GO:1905762">
    <property type="term" value="F:CCR4-NOT complex binding"/>
    <property type="evidence" value="ECO:0007669"/>
    <property type="project" value="TreeGrafter"/>
</dbReference>
<feature type="compositionally biased region" description="Polar residues" evidence="1">
    <location>
        <begin position="731"/>
        <end position="743"/>
    </location>
</feature>
<gene>
    <name evidence="2" type="ORF">HOLleu_12547</name>
</gene>
<evidence type="ECO:0000313" key="3">
    <source>
        <dbReference type="Proteomes" id="UP001152320"/>
    </source>
</evidence>
<dbReference type="EMBL" id="JAIZAY010000005">
    <property type="protein sequence ID" value="KAJ8041661.1"/>
    <property type="molecule type" value="Genomic_DNA"/>
</dbReference>
<feature type="region of interest" description="Disordered" evidence="1">
    <location>
        <begin position="630"/>
        <end position="652"/>
    </location>
</feature>
<keyword evidence="3" id="KW-1185">Reference proteome</keyword>